<proteinExistence type="inferred from homology"/>
<keyword evidence="2 5" id="KW-0808">Transferase</keyword>
<dbReference type="InterPro" id="IPR030374">
    <property type="entry name" value="PABS"/>
</dbReference>
<dbReference type="EMBL" id="JBHSCW010000008">
    <property type="protein sequence ID" value="MFC4352778.1"/>
    <property type="molecule type" value="Genomic_DNA"/>
</dbReference>
<sequence>MKQVYKETLHQDYGQFFTISRELYREETEHQELVIFENAVFGKVLALDGIIQTTTGDNHIYHEMLVHVPLLAHGEASDVLIVGGGDGGTLREAVKHPLASATMVEIDSHVIDLSKTHLPELSDGAFDDPKAEVVVGDGYAYVENTDRRFDVIIVDSSDPIGPSAVLFSEEFYRNCRRCLKPGGILITQNGVPYLQSDELTNGHHILSGLFEDVAFYLATVPTYSGGPMAFGWASDSTAPRNCTLETLRERFETHALQTGYYTPEIHKGAFALPPRISRLMTG</sequence>
<dbReference type="GO" id="GO:0004766">
    <property type="term" value="F:spermidine synthase activity"/>
    <property type="evidence" value="ECO:0007669"/>
    <property type="project" value="UniProtKB-EC"/>
</dbReference>
<comment type="function">
    <text evidence="5">Catalyzes the irreversible transfer of a propylamine group from the amino donor S-adenosylmethioninamine (decarboxy-AdoMet) to putrescine (1,4-diaminobutane) to yield spermidine.</text>
</comment>
<dbReference type="Gene3D" id="3.40.50.150">
    <property type="entry name" value="Vaccinia Virus protein VP39"/>
    <property type="match status" value="1"/>
</dbReference>
<dbReference type="PROSITE" id="PS01330">
    <property type="entry name" value="PABS_1"/>
    <property type="match status" value="1"/>
</dbReference>
<feature type="binding site" evidence="5">
    <location>
        <begin position="137"/>
        <end position="138"/>
    </location>
    <ligand>
        <name>S-methyl-5'-thioadenosine</name>
        <dbReference type="ChEBI" id="CHEBI:17509"/>
    </ligand>
</feature>
<organism evidence="10 11">
    <name type="scientific">Fodinicurvata halophila</name>
    <dbReference type="NCBI Taxonomy" id="1419723"/>
    <lineage>
        <taxon>Bacteria</taxon>
        <taxon>Pseudomonadati</taxon>
        <taxon>Pseudomonadota</taxon>
        <taxon>Alphaproteobacteria</taxon>
        <taxon>Rhodospirillales</taxon>
        <taxon>Rhodovibrionaceae</taxon>
        <taxon>Fodinicurvata</taxon>
    </lineage>
</organism>
<keyword evidence="4 5" id="KW-0620">Polyamine biosynthesis</keyword>
<dbReference type="InterPro" id="IPR037163">
    <property type="entry name" value="Spermidine_synt_N_sf"/>
</dbReference>
<evidence type="ECO:0000256" key="3">
    <source>
        <dbReference type="ARBA" id="ARBA00023066"/>
    </source>
</evidence>
<gene>
    <name evidence="5 10" type="primary">speE</name>
    <name evidence="10" type="ORF">ACFOW6_14595</name>
</gene>
<dbReference type="PROSITE" id="PS51006">
    <property type="entry name" value="PABS_2"/>
    <property type="match status" value="1"/>
</dbReference>
<dbReference type="SUPFAM" id="SSF53335">
    <property type="entry name" value="S-adenosyl-L-methionine-dependent methyltransferases"/>
    <property type="match status" value="1"/>
</dbReference>
<evidence type="ECO:0000256" key="7">
    <source>
        <dbReference type="RuleBase" id="RU003836"/>
    </source>
</evidence>
<dbReference type="CDD" id="cd02440">
    <property type="entry name" value="AdoMet_MTases"/>
    <property type="match status" value="1"/>
</dbReference>
<feature type="binding site" evidence="5">
    <location>
        <position position="62"/>
    </location>
    <ligand>
        <name>spermidine</name>
        <dbReference type="ChEBI" id="CHEBI:57834"/>
    </ligand>
</feature>
<feature type="binding site" evidence="5">
    <location>
        <position position="86"/>
    </location>
    <ligand>
        <name>spermidine</name>
        <dbReference type="ChEBI" id="CHEBI:57834"/>
    </ligand>
</feature>
<evidence type="ECO:0000256" key="1">
    <source>
        <dbReference type="ARBA" id="ARBA00007867"/>
    </source>
</evidence>
<evidence type="ECO:0000256" key="5">
    <source>
        <dbReference type="HAMAP-Rule" id="MF_00198"/>
    </source>
</evidence>
<feature type="domain" description="PABS" evidence="9">
    <location>
        <begin position="7"/>
        <end position="235"/>
    </location>
</feature>
<dbReference type="InterPro" id="IPR035246">
    <property type="entry name" value="Spermidine_synt_N"/>
</dbReference>
<evidence type="ECO:0000256" key="8">
    <source>
        <dbReference type="RuleBase" id="RU003837"/>
    </source>
</evidence>
<dbReference type="PANTHER" id="PTHR11558">
    <property type="entry name" value="SPERMIDINE/SPERMINE SYNTHASE"/>
    <property type="match status" value="1"/>
</dbReference>
<dbReference type="InterPro" id="IPR029063">
    <property type="entry name" value="SAM-dependent_MTases_sf"/>
</dbReference>
<comment type="subunit">
    <text evidence="5">Homodimer or homotetramer.</text>
</comment>
<dbReference type="InterPro" id="IPR001045">
    <property type="entry name" value="Spermi_synthase"/>
</dbReference>
<feature type="active site" description="Proton acceptor" evidence="5 6">
    <location>
        <position position="155"/>
    </location>
</feature>
<evidence type="ECO:0000313" key="11">
    <source>
        <dbReference type="Proteomes" id="UP001595799"/>
    </source>
</evidence>
<dbReference type="Gene3D" id="2.30.140.10">
    <property type="entry name" value="Spermidine synthase, tetramerisation domain"/>
    <property type="match status" value="1"/>
</dbReference>
<dbReference type="NCBIfam" id="NF002010">
    <property type="entry name" value="PRK00811.1"/>
    <property type="match status" value="1"/>
</dbReference>
<comment type="catalytic activity">
    <reaction evidence="5 8">
        <text>S-adenosyl 3-(methylsulfanyl)propylamine + putrescine = S-methyl-5'-thioadenosine + spermidine + H(+)</text>
        <dbReference type="Rhea" id="RHEA:12721"/>
        <dbReference type="ChEBI" id="CHEBI:15378"/>
        <dbReference type="ChEBI" id="CHEBI:17509"/>
        <dbReference type="ChEBI" id="CHEBI:57443"/>
        <dbReference type="ChEBI" id="CHEBI:57834"/>
        <dbReference type="ChEBI" id="CHEBI:326268"/>
        <dbReference type="EC" id="2.5.1.16"/>
    </reaction>
</comment>
<comment type="caution">
    <text evidence="10">The sequence shown here is derived from an EMBL/GenBank/DDBJ whole genome shotgun (WGS) entry which is preliminary data.</text>
</comment>
<dbReference type="EC" id="2.5.1.16" evidence="5"/>
<dbReference type="PANTHER" id="PTHR11558:SF11">
    <property type="entry name" value="SPERMIDINE SYNTHASE"/>
    <property type="match status" value="1"/>
</dbReference>
<dbReference type="Proteomes" id="UP001595799">
    <property type="component" value="Unassembled WGS sequence"/>
</dbReference>
<dbReference type="Pfam" id="PF17284">
    <property type="entry name" value="Spermine_synt_N"/>
    <property type="match status" value="1"/>
</dbReference>
<keyword evidence="11" id="KW-1185">Reference proteome</keyword>
<reference evidence="11" key="1">
    <citation type="journal article" date="2019" name="Int. J. Syst. Evol. Microbiol.">
        <title>The Global Catalogue of Microorganisms (GCM) 10K type strain sequencing project: providing services to taxonomists for standard genome sequencing and annotation.</title>
        <authorList>
            <consortium name="The Broad Institute Genomics Platform"/>
            <consortium name="The Broad Institute Genome Sequencing Center for Infectious Disease"/>
            <person name="Wu L."/>
            <person name="Ma J."/>
        </authorList>
    </citation>
    <scope>NUCLEOTIDE SEQUENCE [LARGE SCALE GENOMIC DNA]</scope>
    <source>
        <strain evidence="11">CECT 8472</strain>
    </source>
</reference>
<keyword evidence="3 5" id="KW-0745">Spermidine biosynthesis</keyword>
<accession>A0ABV8UNB1</accession>
<dbReference type="RefSeq" id="WP_382423140.1">
    <property type="nucleotide sequence ID" value="NZ_JBHSCW010000008.1"/>
</dbReference>
<dbReference type="NCBIfam" id="TIGR00417">
    <property type="entry name" value="speE"/>
    <property type="match status" value="1"/>
</dbReference>
<feature type="binding site" evidence="5">
    <location>
        <begin position="155"/>
        <end position="158"/>
    </location>
    <ligand>
        <name>spermidine</name>
        <dbReference type="ChEBI" id="CHEBI:57834"/>
    </ligand>
</feature>
<dbReference type="Pfam" id="PF01564">
    <property type="entry name" value="Spermine_synth"/>
    <property type="match status" value="1"/>
</dbReference>
<evidence type="ECO:0000259" key="9">
    <source>
        <dbReference type="PROSITE" id="PS51006"/>
    </source>
</evidence>
<comment type="similarity">
    <text evidence="1 5 7">Belongs to the spermidine/spermine synthase family.</text>
</comment>
<comment type="pathway">
    <text evidence="5">Amine and polyamine biosynthesis; spermidine biosynthesis; spermidine from putrescine: step 1/1.</text>
</comment>
<protein>
    <recommendedName>
        <fullName evidence="5">Polyamine aminopropyltransferase</fullName>
    </recommendedName>
    <alternativeName>
        <fullName evidence="5">Putrescine aminopropyltransferase</fullName>
        <shortName evidence="5">PAPT</shortName>
    </alternativeName>
    <alternativeName>
        <fullName evidence="5">Spermidine synthase</fullName>
        <shortName evidence="5">SPDS</shortName>
        <shortName evidence="5">SPDSY</shortName>
        <ecNumber evidence="5">2.5.1.16</ecNumber>
    </alternativeName>
</protein>
<feature type="binding site" evidence="5">
    <location>
        <position position="162"/>
    </location>
    <ligand>
        <name>S-methyl-5'-thioadenosine</name>
        <dbReference type="ChEBI" id="CHEBI:17509"/>
    </ligand>
</feature>
<evidence type="ECO:0000256" key="6">
    <source>
        <dbReference type="PROSITE-ProRule" id="PRU00354"/>
    </source>
</evidence>
<feature type="binding site" evidence="5">
    <location>
        <position position="105"/>
    </location>
    <ligand>
        <name>S-methyl-5'-thioadenosine</name>
        <dbReference type="ChEBI" id="CHEBI:17509"/>
    </ligand>
</feature>
<feature type="binding site" evidence="5">
    <location>
        <position position="31"/>
    </location>
    <ligand>
        <name>S-methyl-5'-thioadenosine</name>
        <dbReference type="ChEBI" id="CHEBI:17509"/>
    </ligand>
</feature>
<dbReference type="HAMAP" id="MF_00198">
    <property type="entry name" value="Spermidine_synth"/>
    <property type="match status" value="1"/>
</dbReference>
<name>A0ABV8UNB1_9PROT</name>
<dbReference type="InterPro" id="IPR030373">
    <property type="entry name" value="PABS_CS"/>
</dbReference>
<evidence type="ECO:0000256" key="2">
    <source>
        <dbReference type="ARBA" id="ARBA00022679"/>
    </source>
</evidence>
<evidence type="ECO:0000313" key="10">
    <source>
        <dbReference type="EMBL" id="MFC4352778.1"/>
    </source>
</evidence>
<evidence type="ECO:0000256" key="4">
    <source>
        <dbReference type="ARBA" id="ARBA00023115"/>
    </source>
</evidence>